<evidence type="ECO:0000256" key="5">
    <source>
        <dbReference type="ARBA" id="ARBA00040290"/>
    </source>
</evidence>
<protein>
    <recommendedName>
        <fullName evidence="5">Atos homolog protein A</fullName>
    </recommendedName>
</protein>
<evidence type="ECO:0000313" key="8">
    <source>
        <dbReference type="EMBL" id="KAL1007581.1"/>
    </source>
</evidence>
<sequence>MTLANMKPDRDVAVEEFFEYDAEDFLSAMPPLHRHECSDKLPQCVTARRVRSEVCVLWRNSIPIMVEVMLLPDCCYGDESPPSDPISDPAIKQDALLLERWTLQPVPRQTGDKFIEEKTLLLAVRSYVFFSQLSAWLSASHGIVPRNILYRISAADEECVWQFSQPPAEHLFPVPNVSQSVALKLRVQSLPRQPTYPTLTCSIHTGLPLDPIYRKTPSLKPGPNPNLYVKSHGPKDSPHRGPFSGLPFPSLPSLSVPGNKGQGPSDSQPDTSFNGTDLHQLSQGETPSLHHHPISPQSLARSPLPHRKPSSPLPLPSGGKAVRWLYALTSDPSNEMANTTDVYGSTVRGAESSKGQGSEALRAFKNYSLAEPPRCPSPRPSSSETNPLIGSLLQERQEVIARIAQRLNFCDPTAPHLPPALFPPDAPTKAPLRGSYLDNATLSKTKDSEGTPLTGHAPHSPFNTPISDIAANTRDSLSPKPAACRRLKLPEDRQPGTDENMAPTGSESSSPPSPASRPHSMESSTVLRSPSPLRPCNRWRNHNRHFLDSTLTKAFHPCTGLPLLSSPVPQRRNQTGYFDLESSLSSGKRPAWTTGKRVKREEESEETQQLLSASAPPANLSLLGNFEECVLNYRLEPLGLVEGFTAEVGASGTFCPSHMTFPVDVSFYSVSDDNAPSPYMGVINLETLGKRGYRVPSSGTIQVTLFNPNKTVVKMFVVVYDLRGMPSGHQTFLRQRTFSVPVGRDNTHAHSASRKALGRGRTLRYLIHLRFQTSRSGKVYLHRDIRLLFSRKSMEVDSGAAYELQSYTESPADPAFSPRC</sequence>
<organism evidence="8 9">
    <name type="scientific">Umbra pygmaea</name>
    <name type="common">Eastern mudminnow</name>
    <dbReference type="NCBI Taxonomy" id="75934"/>
    <lineage>
        <taxon>Eukaryota</taxon>
        <taxon>Metazoa</taxon>
        <taxon>Chordata</taxon>
        <taxon>Craniata</taxon>
        <taxon>Vertebrata</taxon>
        <taxon>Euteleostomi</taxon>
        <taxon>Actinopterygii</taxon>
        <taxon>Neopterygii</taxon>
        <taxon>Teleostei</taxon>
        <taxon>Protacanthopterygii</taxon>
        <taxon>Esociformes</taxon>
        <taxon>Umbridae</taxon>
        <taxon>Umbra</taxon>
    </lineage>
</organism>
<name>A0ABD0Y2S4_UMBPY</name>
<accession>A0ABD0Y2S4</accession>
<dbReference type="PANTHER" id="PTHR13199:SF13">
    <property type="entry name" value="ATOS HOMOLOG PROTEIN A"/>
    <property type="match status" value="1"/>
</dbReference>
<dbReference type="EMBL" id="JAGEUA010000002">
    <property type="protein sequence ID" value="KAL1007581.1"/>
    <property type="molecule type" value="Genomic_DNA"/>
</dbReference>
<dbReference type="GO" id="GO:0005634">
    <property type="term" value="C:nucleus"/>
    <property type="evidence" value="ECO:0007669"/>
    <property type="project" value="UniProtKB-SubCell"/>
</dbReference>
<evidence type="ECO:0000256" key="1">
    <source>
        <dbReference type="ARBA" id="ARBA00004123"/>
    </source>
</evidence>
<evidence type="ECO:0000256" key="2">
    <source>
        <dbReference type="ARBA" id="ARBA00023242"/>
    </source>
</evidence>
<comment type="similarity">
    <text evidence="3">Belongs to the ATOS family.</text>
</comment>
<proteinExistence type="inferred from homology"/>
<dbReference type="Proteomes" id="UP001557470">
    <property type="component" value="Unassembled WGS sequence"/>
</dbReference>
<evidence type="ECO:0000313" key="9">
    <source>
        <dbReference type="Proteomes" id="UP001557470"/>
    </source>
</evidence>
<feature type="domain" description="Atos-like conserved" evidence="7">
    <location>
        <begin position="622"/>
        <end position="680"/>
    </location>
</feature>
<dbReference type="PANTHER" id="PTHR13199">
    <property type="entry name" value="GH03947P"/>
    <property type="match status" value="1"/>
</dbReference>
<comment type="function">
    <text evidence="4">Transcription regulator that syncronizes transcriptional and translational programs to promote macrophage invasion of tissues.</text>
</comment>
<dbReference type="Pfam" id="PF13889">
    <property type="entry name" value="Chromosome_seg"/>
    <property type="match status" value="1"/>
</dbReference>
<feature type="compositionally biased region" description="Low complexity" evidence="6">
    <location>
        <begin position="241"/>
        <end position="255"/>
    </location>
</feature>
<feature type="region of interest" description="Disordered" evidence="6">
    <location>
        <begin position="582"/>
        <end position="613"/>
    </location>
</feature>
<dbReference type="AlphaFoldDB" id="A0ABD0Y2S4"/>
<gene>
    <name evidence="8" type="ORF">UPYG_G00088680</name>
</gene>
<comment type="subcellular location">
    <subcellularLocation>
        <location evidence="1">Nucleus</location>
    </subcellularLocation>
</comment>
<feature type="compositionally biased region" description="Polar residues" evidence="6">
    <location>
        <begin position="262"/>
        <end position="286"/>
    </location>
</feature>
<evidence type="ECO:0000259" key="7">
    <source>
        <dbReference type="SMART" id="SM01177"/>
    </source>
</evidence>
<feature type="region of interest" description="Disordered" evidence="6">
    <location>
        <begin position="214"/>
        <end position="318"/>
    </location>
</feature>
<dbReference type="Pfam" id="PF13915">
    <property type="entry name" value="DUF4210"/>
    <property type="match status" value="1"/>
</dbReference>
<reference evidence="8 9" key="1">
    <citation type="submission" date="2024-06" db="EMBL/GenBank/DDBJ databases">
        <authorList>
            <person name="Pan Q."/>
            <person name="Wen M."/>
            <person name="Jouanno E."/>
            <person name="Zahm M."/>
            <person name="Klopp C."/>
            <person name="Cabau C."/>
            <person name="Louis A."/>
            <person name="Berthelot C."/>
            <person name="Parey E."/>
            <person name="Roest Crollius H."/>
            <person name="Montfort J."/>
            <person name="Robinson-Rechavi M."/>
            <person name="Bouchez O."/>
            <person name="Lampietro C."/>
            <person name="Lopez Roques C."/>
            <person name="Donnadieu C."/>
            <person name="Postlethwait J."/>
            <person name="Bobe J."/>
            <person name="Verreycken H."/>
            <person name="Guiguen Y."/>
        </authorList>
    </citation>
    <scope>NUCLEOTIDE SEQUENCE [LARGE SCALE GENOMIC DNA]</scope>
    <source>
        <strain evidence="8">Up_M1</strain>
        <tissue evidence="8">Testis</tissue>
    </source>
</reference>
<keyword evidence="9" id="KW-1185">Reference proteome</keyword>
<dbReference type="InterPro" id="IPR033473">
    <property type="entry name" value="Atos-like_C"/>
</dbReference>
<evidence type="ECO:0000256" key="6">
    <source>
        <dbReference type="SAM" id="MobiDB-lite"/>
    </source>
</evidence>
<dbReference type="SMART" id="SM01177">
    <property type="entry name" value="DUF4210"/>
    <property type="match status" value="1"/>
</dbReference>
<feature type="region of interest" description="Disordered" evidence="6">
    <location>
        <begin position="442"/>
        <end position="539"/>
    </location>
</feature>
<dbReference type="InterPro" id="IPR051506">
    <property type="entry name" value="ATOS_Transcription_Regulators"/>
</dbReference>
<comment type="caution">
    <text evidence="8">The sequence shown here is derived from an EMBL/GenBank/DDBJ whole genome shotgun (WGS) entry which is preliminary data.</text>
</comment>
<evidence type="ECO:0000256" key="4">
    <source>
        <dbReference type="ARBA" id="ARBA00037191"/>
    </source>
</evidence>
<evidence type="ECO:0000256" key="3">
    <source>
        <dbReference type="ARBA" id="ARBA00034497"/>
    </source>
</evidence>
<dbReference type="InterPro" id="IPR025261">
    <property type="entry name" value="Atos-like_cons_dom"/>
</dbReference>
<keyword evidence="2" id="KW-0539">Nucleus</keyword>